<comment type="function">
    <text evidence="2 17">Acts on leucine, isoleucine and valine.</text>
</comment>
<dbReference type="InterPro" id="IPR001544">
    <property type="entry name" value="Aminotrans_IV"/>
</dbReference>
<sequence>MPGLEPTPFIWFDGELVPWSDAKIHVLTHALHYGTGYFEGIRAYKCANGQSAVFRLREHMQRMVNSSKILALPCPYNVDELCKATIDTLVANKMSSAYIRPLSFVGFGSLGVYPGENPINTIIAVWNWGAYLGAEALEMGVRVRTSSFNRMHPNTHMGKAKASGNYVNSVLAKIEAVRDGYDEALMLDTNGFVSEATGENVFIVRGKTIKTTPLTSILEGINRASVITLAKDLGYEVVETQFTRDEVYCADEVFFSGTAAEVTPVREIDNRIIGQGRAGEVTKVLQKAFFEIVQGNNPKYKEWLTPYSY</sequence>
<dbReference type="GO" id="GO:0004084">
    <property type="term" value="F:branched-chain-amino-acid transaminase activity"/>
    <property type="evidence" value="ECO:0007669"/>
    <property type="project" value="UniProtKB-EC"/>
</dbReference>
<evidence type="ECO:0000256" key="8">
    <source>
        <dbReference type="ARBA" id="ARBA00022605"/>
    </source>
</evidence>
<dbReference type="PANTHER" id="PTHR42743:SF11">
    <property type="entry name" value="AMINODEOXYCHORISMATE LYASE"/>
    <property type="match status" value="1"/>
</dbReference>
<comment type="catalytic activity">
    <reaction evidence="14 17">
        <text>L-leucine + 2-oxoglutarate = 4-methyl-2-oxopentanoate + L-glutamate</text>
        <dbReference type="Rhea" id="RHEA:18321"/>
        <dbReference type="ChEBI" id="CHEBI:16810"/>
        <dbReference type="ChEBI" id="CHEBI:17865"/>
        <dbReference type="ChEBI" id="CHEBI:29985"/>
        <dbReference type="ChEBI" id="CHEBI:57427"/>
        <dbReference type="EC" id="2.6.1.42"/>
    </reaction>
</comment>
<dbReference type="PROSITE" id="PS00770">
    <property type="entry name" value="AA_TRANSFER_CLASS_4"/>
    <property type="match status" value="1"/>
</dbReference>
<keyword evidence="11 17" id="KW-0100">Branched-chain amino acid biosynthesis</keyword>
<dbReference type="Gene3D" id="3.30.470.10">
    <property type="match status" value="1"/>
</dbReference>
<dbReference type="RefSeq" id="WP_334314711.1">
    <property type="nucleotide sequence ID" value="NZ_CP065938.1"/>
</dbReference>
<keyword evidence="7 17" id="KW-0032">Aminotransferase</keyword>
<dbReference type="EC" id="2.6.1.42" evidence="17"/>
<dbReference type="InterPro" id="IPR043132">
    <property type="entry name" value="BCAT-like_C"/>
</dbReference>
<evidence type="ECO:0000256" key="4">
    <source>
        <dbReference type="ARBA" id="ARBA00004931"/>
    </source>
</evidence>
<keyword evidence="8 17" id="KW-0028">Amino-acid biosynthesis</keyword>
<evidence type="ECO:0000256" key="11">
    <source>
        <dbReference type="ARBA" id="ARBA00023304"/>
    </source>
</evidence>
<evidence type="ECO:0000313" key="18">
    <source>
        <dbReference type="EMBL" id="UWX05146.1"/>
    </source>
</evidence>
<dbReference type="InterPro" id="IPR018300">
    <property type="entry name" value="Aminotrans_IV_CS"/>
</dbReference>
<evidence type="ECO:0000256" key="9">
    <source>
        <dbReference type="ARBA" id="ARBA00022679"/>
    </source>
</evidence>
<proteinExistence type="inferred from homology"/>
<evidence type="ECO:0000256" key="17">
    <source>
        <dbReference type="RuleBase" id="RU364094"/>
    </source>
</evidence>
<comment type="pathway">
    <text evidence="4 17">Amino-acid biosynthesis; L-valine biosynthesis; L-valine from pyruvate: step 4/4.</text>
</comment>
<dbReference type="EMBL" id="CP065938">
    <property type="protein sequence ID" value="UWX05146.1"/>
    <property type="molecule type" value="Genomic_DNA"/>
</dbReference>
<evidence type="ECO:0000256" key="2">
    <source>
        <dbReference type="ARBA" id="ARBA00003109"/>
    </source>
</evidence>
<keyword evidence="9 17" id="KW-0808">Transferase</keyword>
<dbReference type="NCBIfam" id="TIGR01122">
    <property type="entry name" value="ilvE_I"/>
    <property type="match status" value="1"/>
</dbReference>
<comment type="catalytic activity">
    <reaction evidence="12 17">
        <text>L-valine + 2-oxoglutarate = 3-methyl-2-oxobutanoate + L-glutamate</text>
        <dbReference type="Rhea" id="RHEA:24813"/>
        <dbReference type="ChEBI" id="CHEBI:11851"/>
        <dbReference type="ChEBI" id="CHEBI:16810"/>
        <dbReference type="ChEBI" id="CHEBI:29985"/>
        <dbReference type="ChEBI" id="CHEBI:57762"/>
        <dbReference type="EC" id="2.6.1.42"/>
    </reaction>
</comment>
<comment type="similarity">
    <text evidence="6 15">Belongs to the class-IV pyridoxal-phosphate-dependent aminotransferase family.</text>
</comment>
<evidence type="ECO:0000256" key="12">
    <source>
        <dbReference type="ARBA" id="ARBA00048212"/>
    </source>
</evidence>
<evidence type="ECO:0000256" key="10">
    <source>
        <dbReference type="ARBA" id="ARBA00022898"/>
    </source>
</evidence>
<evidence type="ECO:0000256" key="7">
    <source>
        <dbReference type="ARBA" id="ARBA00022576"/>
    </source>
</evidence>
<dbReference type="NCBIfam" id="NF005146">
    <property type="entry name" value="PRK06606.1"/>
    <property type="match status" value="1"/>
</dbReference>
<organism evidence="18 19">
    <name type="scientific">Taurinivorans muris</name>
    <dbReference type="NCBI Taxonomy" id="2787751"/>
    <lineage>
        <taxon>Bacteria</taxon>
        <taxon>Pseudomonadati</taxon>
        <taxon>Thermodesulfobacteriota</taxon>
        <taxon>Desulfovibrionia</taxon>
        <taxon>Desulfovibrionales</taxon>
        <taxon>Desulfovibrionaceae</taxon>
        <taxon>Taurinivorans</taxon>
    </lineage>
</organism>
<evidence type="ECO:0000256" key="15">
    <source>
        <dbReference type="RuleBase" id="RU004106"/>
    </source>
</evidence>
<name>A0ABY5Y019_9BACT</name>
<comment type="pathway">
    <text evidence="5 17">Amino-acid biosynthesis; L-leucine biosynthesis; L-leucine from 3-methyl-2-oxobutanoate: step 4/4.</text>
</comment>
<comment type="cofactor">
    <cofactor evidence="1 16">
        <name>pyridoxal 5'-phosphate</name>
        <dbReference type="ChEBI" id="CHEBI:597326"/>
    </cofactor>
</comment>
<evidence type="ECO:0000256" key="5">
    <source>
        <dbReference type="ARBA" id="ARBA00005072"/>
    </source>
</evidence>
<dbReference type="CDD" id="cd01557">
    <property type="entry name" value="BCAT_beta_family"/>
    <property type="match status" value="1"/>
</dbReference>
<comment type="pathway">
    <text evidence="3 17">Amino-acid biosynthesis; L-isoleucine biosynthesis; L-isoleucine from 2-oxobutanoate: step 4/4.</text>
</comment>
<gene>
    <name evidence="17" type="primary">ilvE</name>
    <name evidence="18" type="ORF">JBF11_06630</name>
</gene>
<accession>A0ABY5Y019</accession>
<dbReference type="PANTHER" id="PTHR42743">
    <property type="entry name" value="AMINO-ACID AMINOTRANSFERASE"/>
    <property type="match status" value="1"/>
</dbReference>
<evidence type="ECO:0000256" key="1">
    <source>
        <dbReference type="ARBA" id="ARBA00001933"/>
    </source>
</evidence>
<evidence type="ECO:0000256" key="3">
    <source>
        <dbReference type="ARBA" id="ARBA00004824"/>
    </source>
</evidence>
<dbReference type="InterPro" id="IPR050571">
    <property type="entry name" value="Class-IV_PLP-Dep_Aminotrnsfr"/>
</dbReference>
<protein>
    <recommendedName>
        <fullName evidence="17">Branched-chain-amino-acid aminotransferase</fullName>
        <shortName evidence="17">BCAT</shortName>
        <ecNumber evidence="17">2.6.1.42</ecNumber>
    </recommendedName>
</protein>
<evidence type="ECO:0000256" key="14">
    <source>
        <dbReference type="ARBA" id="ARBA00049229"/>
    </source>
</evidence>
<dbReference type="Gene3D" id="3.20.10.10">
    <property type="entry name" value="D-amino Acid Aminotransferase, subunit A, domain 2"/>
    <property type="match status" value="1"/>
</dbReference>
<dbReference type="Proteomes" id="UP001058120">
    <property type="component" value="Chromosome"/>
</dbReference>
<evidence type="ECO:0000313" key="19">
    <source>
        <dbReference type="Proteomes" id="UP001058120"/>
    </source>
</evidence>
<dbReference type="InterPro" id="IPR033939">
    <property type="entry name" value="BCAT_family"/>
</dbReference>
<dbReference type="SUPFAM" id="SSF56752">
    <property type="entry name" value="D-aminoacid aminotransferase-like PLP-dependent enzymes"/>
    <property type="match status" value="1"/>
</dbReference>
<dbReference type="InterPro" id="IPR043131">
    <property type="entry name" value="BCAT-like_N"/>
</dbReference>
<evidence type="ECO:0000256" key="6">
    <source>
        <dbReference type="ARBA" id="ARBA00009320"/>
    </source>
</evidence>
<dbReference type="InterPro" id="IPR036038">
    <property type="entry name" value="Aminotransferase-like"/>
</dbReference>
<keyword evidence="19" id="KW-1185">Reference proteome</keyword>
<dbReference type="Pfam" id="PF01063">
    <property type="entry name" value="Aminotran_4"/>
    <property type="match status" value="1"/>
</dbReference>
<evidence type="ECO:0000256" key="13">
    <source>
        <dbReference type="ARBA" id="ARBA00048798"/>
    </source>
</evidence>
<comment type="catalytic activity">
    <reaction evidence="13 17">
        <text>L-isoleucine + 2-oxoglutarate = (S)-3-methyl-2-oxopentanoate + L-glutamate</text>
        <dbReference type="Rhea" id="RHEA:24801"/>
        <dbReference type="ChEBI" id="CHEBI:16810"/>
        <dbReference type="ChEBI" id="CHEBI:29985"/>
        <dbReference type="ChEBI" id="CHEBI:35146"/>
        <dbReference type="ChEBI" id="CHEBI:58045"/>
        <dbReference type="EC" id="2.6.1.42"/>
    </reaction>
</comment>
<evidence type="ECO:0000256" key="16">
    <source>
        <dbReference type="RuleBase" id="RU004516"/>
    </source>
</evidence>
<dbReference type="InterPro" id="IPR005785">
    <property type="entry name" value="B_amino_transI"/>
</dbReference>
<reference evidence="18" key="1">
    <citation type="submission" date="2020-12" db="EMBL/GenBank/DDBJ databases">
        <title>Taurinivorans muris gen. nov., sp. nov., fundamental and realized metabolic niche of a ubiquitous sulfidogenic bacterium in the murine intestine.</title>
        <authorList>
            <person name="Ye H."/>
            <person name="Hanson B.T."/>
            <person name="Loy A."/>
        </authorList>
    </citation>
    <scope>NUCLEOTIDE SEQUENCE</scope>
    <source>
        <strain evidence="18">LT0009</strain>
    </source>
</reference>
<keyword evidence="10 16" id="KW-0663">Pyridoxal phosphate</keyword>